<dbReference type="SUPFAM" id="SSF52980">
    <property type="entry name" value="Restriction endonuclease-like"/>
    <property type="match status" value="1"/>
</dbReference>
<dbReference type="RefSeq" id="WP_131918445.1">
    <property type="nucleotide sequence ID" value="NZ_JAOQNU010000005.1"/>
</dbReference>
<gene>
    <name evidence="3" type="ORF">EDD73_10576</name>
</gene>
<keyword evidence="4" id="KW-1185">Reference proteome</keyword>
<keyword evidence="2" id="KW-0812">Transmembrane</keyword>
<name>A0A4R2S4A5_9FIRM</name>
<evidence type="ECO:0000256" key="2">
    <source>
        <dbReference type="SAM" id="Phobius"/>
    </source>
</evidence>
<comment type="caution">
    <text evidence="3">The sequence shown here is derived from an EMBL/GenBank/DDBJ whole genome shotgun (WGS) entry which is preliminary data.</text>
</comment>
<evidence type="ECO:0000256" key="1">
    <source>
        <dbReference type="ARBA" id="ARBA00022801"/>
    </source>
</evidence>
<keyword evidence="2" id="KW-0472">Membrane</keyword>
<dbReference type="EMBL" id="SLXT01000005">
    <property type="protein sequence ID" value="TCP67181.1"/>
    <property type="molecule type" value="Genomic_DNA"/>
</dbReference>
<keyword evidence="1" id="KW-0378">Hydrolase</keyword>
<dbReference type="Gene3D" id="3.90.320.10">
    <property type="match status" value="1"/>
</dbReference>
<protein>
    <recommendedName>
        <fullName evidence="5">PD-(D/E)XK endonuclease-like domain-containing protein</fullName>
    </recommendedName>
</protein>
<keyword evidence="2" id="KW-1133">Transmembrane helix</keyword>
<evidence type="ECO:0008006" key="5">
    <source>
        <dbReference type="Google" id="ProtNLM"/>
    </source>
</evidence>
<accession>A0A4R2S4A5</accession>
<dbReference type="Proteomes" id="UP000294813">
    <property type="component" value="Unassembled WGS sequence"/>
</dbReference>
<proteinExistence type="predicted"/>
<dbReference type="OrthoDB" id="2082218at2"/>
<sequence length="149" mass="17259">MDGGQSSIMIWLVIAMLAGAIIFAFLYRLYRRWQGWRRRRRGWAGERQAAALLMDQGYRVTATQPPARMTVRIDGQPVQVGIRADYLVERRGKRFVAEVKTGRGAPRPTQGDTRRQLLEYSLAYQVDGVLLVDMEKQAIHRIEFEFMTR</sequence>
<organism evidence="3 4">
    <name type="scientific">Heliophilum fasciatum</name>
    <dbReference type="NCBI Taxonomy" id="35700"/>
    <lineage>
        <taxon>Bacteria</taxon>
        <taxon>Bacillati</taxon>
        <taxon>Bacillota</taxon>
        <taxon>Clostridia</taxon>
        <taxon>Eubacteriales</taxon>
        <taxon>Heliobacteriaceae</taxon>
        <taxon>Heliophilum</taxon>
    </lineage>
</organism>
<dbReference type="InterPro" id="IPR011335">
    <property type="entry name" value="Restrct_endonuc-II-like"/>
</dbReference>
<feature type="transmembrane region" description="Helical" evidence="2">
    <location>
        <begin position="6"/>
        <end position="30"/>
    </location>
</feature>
<evidence type="ECO:0000313" key="4">
    <source>
        <dbReference type="Proteomes" id="UP000294813"/>
    </source>
</evidence>
<dbReference type="InterPro" id="IPR011604">
    <property type="entry name" value="PDDEXK-like_dom_sf"/>
</dbReference>
<dbReference type="GO" id="GO:0016787">
    <property type="term" value="F:hydrolase activity"/>
    <property type="evidence" value="ECO:0007669"/>
    <property type="project" value="UniProtKB-KW"/>
</dbReference>
<reference evidence="3 4" key="1">
    <citation type="submission" date="2019-03" db="EMBL/GenBank/DDBJ databases">
        <title>Genomic Encyclopedia of Type Strains, Phase IV (KMG-IV): sequencing the most valuable type-strain genomes for metagenomic binning, comparative biology and taxonomic classification.</title>
        <authorList>
            <person name="Goeker M."/>
        </authorList>
    </citation>
    <scope>NUCLEOTIDE SEQUENCE [LARGE SCALE GENOMIC DNA]</scope>
    <source>
        <strain evidence="3 4">DSM 11170</strain>
    </source>
</reference>
<evidence type="ECO:0000313" key="3">
    <source>
        <dbReference type="EMBL" id="TCP67181.1"/>
    </source>
</evidence>
<dbReference type="AlphaFoldDB" id="A0A4R2S4A5"/>